<sequence>MAEPAALHPVQLYVYDLSKGMARRLSPVMLGEAPGPRGGGGGGPARAARRGSAHTSIIVHKDEFFFDSGGISSCAPGGTLLGPPDLVVDLGNTEVTEELFLEYLSSLGESMFRSESYNIFEHNCNTFSNEVAQFLTGRKIPSYITDLPSEVLATPFGQALRPLLDTIQIQTPGGNAFSRHNGQS</sequence>
<dbReference type="Gene3D" id="3.90.1720.30">
    <property type="entry name" value="PPPDE domains"/>
    <property type="match status" value="1"/>
</dbReference>
<evidence type="ECO:0000256" key="2">
    <source>
        <dbReference type="ARBA" id="ARBA00012423"/>
    </source>
</evidence>
<comment type="caution">
    <text evidence="8">The sequence shown here is derived from an EMBL/GenBank/DDBJ whole genome shotgun (WGS) entry which is preliminary data.</text>
</comment>
<dbReference type="PANTHER" id="PTHR12378:SF7">
    <property type="entry name" value="DESUMOYLATING ISOPEPTIDASE 1"/>
    <property type="match status" value="1"/>
</dbReference>
<comment type="catalytic activity">
    <reaction evidence="5">
        <text>S-hexadecanoyl-L-cysteinyl-[protein] + H2O = L-cysteinyl-[protein] + hexadecanoate + H(+)</text>
        <dbReference type="Rhea" id="RHEA:19233"/>
        <dbReference type="Rhea" id="RHEA-COMP:10131"/>
        <dbReference type="Rhea" id="RHEA-COMP:11032"/>
        <dbReference type="ChEBI" id="CHEBI:7896"/>
        <dbReference type="ChEBI" id="CHEBI:15377"/>
        <dbReference type="ChEBI" id="CHEBI:15378"/>
        <dbReference type="ChEBI" id="CHEBI:29950"/>
        <dbReference type="ChEBI" id="CHEBI:74151"/>
        <dbReference type="EC" id="3.1.2.22"/>
    </reaction>
    <physiologicalReaction direction="left-to-right" evidence="5">
        <dbReference type="Rhea" id="RHEA:19234"/>
    </physiologicalReaction>
</comment>
<keyword evidence="4" id="KW-0378">Hydrolase</keyword>
<dbReference type="InterPro" id="IPR042266">
    <property type="entry name" value="PPPDE_sf"/>
</dbReference>
<organism evidence="8 9">
    <name type="scientific">Asarcornis scutulata</name>
    <dbReference type="NCBI Taxonomy" id="75869"/>
    <lineage>
        <taxon>Eukaryota</taxon>
        <taxon>Metazoa</taxon>
        <taxon>Chordata</taxon>
        <taxon>Craniata</taxon>
        <taxon>Vertebrata</taxon>
        <taxon>Euteleostomi</taxon>
        <taxon>Archelosauria</taxon>
        <taxon>Archosauria</taxon>
        <taxon>Dinosauria</taxon>
        <taxon>Saurischia</taxon>
        <taxon>Theropoda</taxon>
        <taxon>Coelurosauria</taxon>
        <taxon>Aves</taxon>
        <taxon>Neognathae</taxon>
        <taxon>Galloanserae</taxon>
        <taxon>Anseriformes</taxon>
        <taxon>Anatidae</taxon>
        <taxon>Anatinae</taxon>
        <taxon>Asarcornis</taxon>
    </lineage>
</organism>
<dbReference type="PANTHER" id="PTHR12378">
    <property type="entry name" value="DESUMOYLATING ISOPEPTIDASE"/>
    <property type="match status" value="1"/>
</dbReference>
<evidence type="ECO:0000256" key="1">
    <source>
        <dbReference type="ARBA" id="ARBA00008140"/>
    </source>
</evidence>
<keyword evidence="3" id="KW-0645">Protease</keyword>
<dbReference type="Pfam" id="PF05903">
    <property type="entry name" value="Peptidase_C97"/>
    <property type="match status" value="1"/>
</dbReference>
<evidence type="ECO:0000256" key="6">
    <source>
        <dbReference type="SAM" id="MobiDB-lite"/>
    </source>
</evidence>
<dbReference type="EMBL" id="VZSO01000053">
    <property type="protein sequence ID" value="NWZ21243.1"/>
    <property type="molecule type" value="Genomic_DNA"/>
</dbReference>
<protein>
    <recommendedName>
        <fullName evidence="2">palmitoyl-protein hydrolase</fullName>
        <ecNumber evidence="2">3.1.2.22</ecNumber>
    </recommendedName>
</protein>
<gene>
    <name evidence="8" type="primary">Desi1</name>
    <name evidence="8" type="ORF">ASASCU_R09967</name>
</gene>
<reference evidence="8 9" key="1">
    <citation type="submission" date="2019-09" db="EMBL/GenBank/DDBJ databases">
        <title>Bird 10,000 Genomes (B10K) Project - Family phase.</title>
        <authorList>
            <person name="Zhang G."/>
        </authorList>
    </citation>
    <scope>NUCLEOTIDE SEQUENCE [LARGE SCALE GENOMIC DNA]</scope>
    <source>
        <strain evidence="8">OUT-0051</strain>
        <tissue evidence="8">Kidney</tissue>
    </source>
</reference>
<dbReference type="GO" id="GO:0070646">
    <property type="term" value="P:protein modification by small protein removal"/>
    <property type="evidence" value="ECO:0007669"/>
    <property type="project" value="TreeGrafter"/>
</dbReference>
<feature type="non-terminal residue" evidence="8">
    <location>
        <position position="184"/>
    </location>
</feature>
<dbReference type="Proteomes" id="UP000525565">
    <property type="component" value="Unassembled WGS sequence"/>
</dbReference>
<evidence type="ECO:0000256" key="5">
    <source>
        <dbReference type="ARBA" id="ARBA00047409"/>
    </source>
</evidence>
<evidence type="ECO:0000256" key="4">
    <source>
        <dbReference type="ARBA" id="ARBA00022801"/>
    </source>
</evidence>
<dbReference type="AlphaFoldDB" id="A0A7K7KRX2"/>
<keyword evidence="9" id="KW-1185">Reference proteome</keyword>
<dbReference type="GO" id="GO:0008474">
    <property type="term" value="F:palmitoyl-(protein) hydrolase activity"/>
    <property type="evidence" value="ECO:0007669"/>
    <property type="project" value="UniProtKB-EC"/>
</dbReference>
<dbReference type="PROSITE" id="PS51858">
    <property type="entry name" value="PPPDE"/>
    <property type="match status" value="1"/>
</dbReference>
<dbReference type="InterPro" id="IPR008580">
    <property type="entry name" value="PPPDE_dom"/>
</dbReference>
<dbReference type="EC" id="3.1.2.22" evidence="2"/>
<name>A0A7K7KRX2_9AVES</name>
<feature type="region of interest" description="Disordered" evidence="6">
    <location>
        <begin position="29"/>
        <end position="48"/>
    </location>
</feature>
<dbReference type="GO" id="GO:0008233">
    <property type="term" value="F:peptidase activity"/>
    <property type="evidence" value="ECO:0007669"/>
    <property type="project" value="UniProtKB-KW"/>
</dbReference>
<evidence type="ECO:0000256" key="3">
    <source>
        <dbReference type="ARBA" id="ARBA00022670"/>
    </source>
</evidence>
<accession>A0A7K7KRX2</accession>
<feature type="domain" description="PPPDE" evidence="7">
    <location>
        <begin position="8"/>
        <end position="165"/>
    </location>
</feature>
<dbReference type="SMART" id="SM01179">
    <property type="entry name" value="DUF862"/>
    <property type="match status" value="1"/>
</dbReference>
<feature type="non-terminal residue" evidence="8">
    <location>
        <position position="1"/>
    </location>
</feature>
<comment type="similarity">
    <text evidence="1">Belongs to the DeSI family.</text>
</comment>
<evidence type="ECO:0000313" key="8">
    <source>
        <dbReference type="EMBL" id="NWZ21243.1"/>
    </source>
</evidence>
<proteinExistence type="inferred from homology"/>
<dbReference type="GO" id="GO:0006508">
    <property type="term" value="P:proteolysis"/>
    <property type="evidence" value="ECO:0007669"/>
    <property type="project" value="UniProtKB-KW"/>
</dbReference>
<evidence type="ECO:0000259" key="7">
    <source>
        <dbReference type="PROSITE" id="PS51858"/>
    </source>
</evidence>
<evidence type="ECO:0000313" key="9">
    <source>
        <dbReference type="Proteomes" id="UP000525565"/>
    </source>
</evidence>